<dbReference type="GO" id="GO:0003924">
    <property type="term" value="F:GTPase activity"/>
    <property type="evidence" value="ECO:0007669"/>
    <property type="project" value="UniProtKB-UniRule"/>
</dbReference>
<evidence type="ECO:0000256" key="4">
    <source>
        <dbReference type="ARBA" id="ARBA00022741"/>
    </source>
</evidence>
<evidence type="ECO:0000313" key="15">
    <source>
        <dbReference type="EMBL" id="TNG92082.1"/>
    </source>
</evidence>
<feature type="domain" description="Tubulin/FtsZ 2-layer sandwich" evidence="13">
    <location>
        <begin position="208"/>
        <end position="329"/>
    </location>
</feature>
<organism evidence="14 16">
    <name type="scientific">Testudinibacter aquarius</name>
    <dbReference type="NCBI Taxonomy" id="1524974"/>
    <lineage>
        <taxon>Bacteria</taxon>
        <taxon>Pseudomonadati</taxon>
        <taxon>Pseudomonadota</taxon>
        <taxon>Gammaproteobacteria</taxon>
        <taxon>Pasteurellales</taxon>
        <taxon>Pasteurellaceae</taxon>
        <taxon>Testudinibacter</taxon>
    </lineage>
</organism>
<evidence type="ECO:0000256" key="7">
    <source>
        <dbReference type="ARBA" id="ARBA00023306"/>
    </source>
</evidence>
<dbReference type="GO" id="GO:0005525">
    <property type="term" value="F:GTP binding"/>
    <property type="evidence" value="ECO:0007669"/>
    <property type="project" value="UniProtKB-UniRule"/>
</dbReference>
<accession>A0A4R3Y1C9</accession>
<comment type="similarity">
    <text evidence="1 8 10">Belongs to the FtsZ family.</text>
</comment>
<evidence type="ECO:0000313" key="17">
    <source>
        <dbReference type="Proteomes" id="UP000305526"/>
    </source>
</evidence>
<feature type="compositionally biased region" description="Low complexity" evidence="11">
    <location>
        <begin position="354"/>
        <end position="375"/>
    </location>
</feature>
<dbReference type="PROSITE" id="PS01135">
    <property type="entry name" value="FTSZ_2"/>
    <property type="match status" value="1"/>
</dbReference>
<evidence type="ECO:0000256" key="9">
    <source>
        <dbReference type="NCBIfam" id="TIGR00065"/>
    </source>
</evidence>
<keyword evidence="4 8" id="KW-0547">Nucleotide-binding</keyword>
<comment type="subcellular location">
    <subcellularLocation>
        <location evidence="8">Cytoplasm</location>
    </subcellularLocation>
    <text evidence="8">Assembles at midcell at the inner surface of the cytoplasmic membrane.</text>
</comment>
<evidence type="ECO:0000256" key="3">
    <source>
        <dbReference type="ARBA" id="ARBA00022618"/>
    </source>
</evidence>
<proteinExistence type="inferred from homology"/>
<evidence type="ECO:0000256" key="5">
    <source>
        <dbReference type="ARBA" id="ARBA00023134"/>
    </source>
</evidence>
<keyword evidence="7 8" id="KW-0131">Cell cycle</keyword>
<dbReference type="InterPro" id="IPR024757">
    <property type="entry name" value="FtsZ_C"/>
</dbReference>
<keyword evidence="2 8" id="KW-0963">Cytoplasm</keyword>
<dbReference type="InterPro" id="IPR020805">
    <property type="entry name" value="Cell_div_FtsZ_CS"/>
</dbReference>
<dbReference type="PRINTS" id="PR00423">
    <property type="entry name" value="CELLDVISFTSZ"/>
</dbReference>
<protein>
    <recommendedName>
        <fullName evidence="8 9">Cell division protein FtsZ</fullName>
    </recommendedName>
</protein>
<evidence type="ECO:0000256" key="6">
    <source>
        <dbReference type="ARBA" id="ARBA00023210"/>
    </source>
</evidence>
<keyword evidence="17" id="KW-1185">Reference proteome</keyword>
<dbReference type="NCBIfam" id="TIGR00065">
    <property type="entry name" value="ftsZ"/>
    <property type="match status" value="1"/>
</dbReference>
<dbReference type="SMART" id="SM00864">
    <property type="entry name" value="Tubulin"/>
    <property type="match status" value="1"/>
</dbReference>
<dbReference type="GO" id="GO:0000917">
    <property type="term" value="P:division septum assembly"/>
    <property type="evidence" value="ECO:0007669"/>
    <property type="project" value="UniProtKB-KW"/>
</dbReference>
<dbReference type="GO" id="GO:0051258">
    <property type="term" value="P:protein polymerization"/>
    <property type="evidence" value="ECO:0007669"/>
    <property type="project" value="UniProtKB-UniRule"/>
</dbReference>
<feature type="region of interest" description="Disordered" evidence="11">
    <location>
        <begin position="334"/>
        <end position="406"/>
    </location>
</feature>
<dbReference type="GO" id="GO:0032153">
    <property type="term" value="C:cell division site"/>
    <property type="evidence" value="ECO:0007669"/>
    <property type="project" value="UniProtKB-UniRule"/>
</dbReference>
<dbReference type="RefSeq" id="WP_132967678.1">
    <property type="nucleotide sequence ID" value="NZ_LEKL01000083.1"/>
</dbReference>
<dbReference type="SUPFAM" id="SSF55307">
    <property type="entry name" value="Tubulin C-terminal domain-like"/>
    <property type="match status" value="1"/>
</dbReference>
<evidence type="ECO:0000313" key="16">
    <source>
        <dbReference type="Proteomes" id="UP000294619"/>
    </source>
</evidence>
<evidence type="ECO:0000313" key="14">
    <source>
        <dbReference type="EMBL" id="TCV85307.1"/>
    </source>
</evidence>
<dbReference type="InterPro" id="IPR008280">
    <property type="entry name" value="Tub_FtsZ_C"/>
</dbReference>
<feature type="binding site" evidence="8">
    <location>
        <begin position="109"/>
        <end position="111"/>
    </location>
    <ligand>
        <name>GTP</name>
        <dbReference type="ChEBI" id="CHEBI:37565"/>
    </ligand>
</feature>
<evidence type="ECO:0000256" key="8">
    <source>
        <dbReference type="HAMAP-Rule" id="MF_00909"/>
    </source>
</evidence>
<comment type="function">
    <text evidence="8 10">Essential cell division protein that forms a contractile ring structure (Z ring) at the future cell division site. The regulation of the ring assembly controls the timing and the location of cell division. One of the functions of the FtsZ ring is to recruit other cell division proteins to the septum to produce a new cell wall between the dividing cells. Binds GTP and shows GTPase activity.</text>
</comment>
<dbReference type="InterPro" id="IPR000158">
    <property type="entry name" value="Cell_div_FtsZ"/>
</dbReference>
<reference evidence="14 16" key="1">
    <citation type="submission" date="2019-03" db="EMBL/GenBank/DDBJ databases">
        <title>Genomic Encyclopedia of Type Strains, Phase IV (KMG-IV): sequencing the most valuable type-strain genomes for metagenomic binning, comparative biology and taxonomic classification.</title>
        <authorList>
            <person name="Goeker M."/>
        </authorList>
    </citation>
    <scope>NUCLEOTIDE SEQUENCE [LARGE SCALE GENOMIC DNA]</scope>
    <source>
        <strain evidence="14 16">DSM 28140</strain>
    </source>
</reference>
<feature type="domain" description="Tubulin/FtsZ GTPase" evidence="12">
    <location>
        <begin position="14"/>
        <end position="206"/>
    </location>
</feature>
<feature type="compositionally biased region" description="Polar residues" evidence="11">
    <location>
        <begin position="334"/>
        <end position="353"/>
    </location>
</feature>
<dbReference type="CDD" id="cd02201">
    <property type="entry name" value="FtsZ_type1"/>
    <property type="match status" value="1"/>
</dbReference>
<keyword evidence="5 8" id="KW-0342">GTP-binding</keyword>
<dbReference type="InterPro" id="IPR036525">
    <property type="entry name" value="Tubulin/FtsZ_GTPase_sf"/>
</dbReference>
<dbReference type="AlphaFoldDB" id="A0A4R3Y1C9"/>
<dbReference type="SMART" id="SM00865">
    <property type="entry name" value="Tubulin_C"/>
    <property type="match status" value="1"/>
</dbReference>
<dbReference type="SUPFAM" id="SSF52490">
    <property type="entry name" value="Tubulin nucleotide-binding domain-like"/>
    <property type="match status" value="1"/>
</dbReference>
<dbReference type="Proteomes" id="UP000294619">
    <property type="component" value="Unassembled WGS sequence"/>
</dbReference>
<dbReference type="GO" id="GO:0005737">
    <property type="term" value="C:cytoplasm"/>
    <property type="evidence" value="ECO:0007669"/>
    <property type="project" value="UniProtKB-SubCell"/>
</dbReference>
<dbReference type="FunFam" id="3.40.50.1440:FF:000023">
    <property type="entry name" value="Cell division protein FtsZ"/>
    <property type="match status" value="1"/>
</dbReference>
<dbReference type="PANTHER" id="PTHR30314">
    <property type="entry name" value="CELL DIVISION PROTEIN FTSZ-RELATED"/>
    <property type="match status" value="1"/>
</dbReference>
<feature type="binding site" evidence="8">
    <location>
        <position position="188"/>
    </location>
    <ligand>
        <name>GTP</name>
        <dbReference type="ChEBI" id="CHEBI:37565"/>
    </ligand>
</feature>
<evidence type="ECO:0000259" key="12">
    <source>
        <dbReference type="SMART" id="SM00864"/>
    </source>
</evidence>
<dbReference type="PANTHER" id="PTHR30314:SF3">
    <property type="entry name" value="MITOCHONDRIAL DIVISION PROTEIN FSZA"/>
    <property type="match status" value="1"/>
</dbReference>
<dbReference type="Gene3D" id="3.30.1330.20">
    <property type="entry name" value="Tubulin/FtsZ, C-terminal domain"/>
    <property type="match status" value="1"/>
</dbReference>
<comment type="caution">
    <text evidence="14">The sequence shown here is derived from an EMBL/GenBank/DDBJ whole genome shotgun (WGS) entry which is preliminary data.</text>
</comment>
<keyword evidence="3 8" id="KW-0132">Cell division</keyword>
<sequence>MFEPIEFDDITDAVIKVVGVGGGGGNAVNQMVQEEIHGVEFFSINTDAQALRKSLVKQTVQIGGNTTKGLGAGANPNVGRQAAEDDKDAIRNILEGADMVFIAAGMGGGTGTGAAPVVAQIAKELGILTVAVVTKPFGFEGKKRMQLAEIGIRELSKFVDSLIVIPNEKLLKVLGKNISLVNAFATANEILRNAVRGISDMITSPGLINVDFADVRTVMQEMGHAMMGTGIASGEVGDGRADKAAQDAVASPLLEDIDLSGARGVLVNITAGMDLGLEEFQTVGDTIRAFASEEATVVIGTSLVPEMSEEIRVTIVATGIGNKEENELRVITPKANNSSSQASVNPVQSGFATSQSNLNPQSQSNQGYGSSSYGSKTAVGAETAKPKEFDENNLFDIPSFLRNQAD</sequence>
<dbReference type="Gene3D" id="3.40.50.1440">
    <property type="entry name" value="Tubulin/FtsZ, GTPase domain"/>
    <property type="match status" value="1"/>
</dbReference>
<evidence type="ECO:0000259" key="13">
    <source>
        <dbReference type="SMART" id="SM00865"/>
    </source>
</evidence>
<dbReference type="InterPro" id="IPR037103">
    <property type="entry name" value="Tubulin/FtsZ-like_C"/>
</dbReference>
<evidence type="ECO:0000256" key="10">
    <source>
        <dbReference type="RuleBase" id="RU000631"/>
    </source>
</evidence>
<evidence type="ECO:0000256" key="2">
    <source>
        <dbReference type="ARBA" id="ARBA00022490"/>
    </source>
</evidence>
<feature type="binding site" evidence="8">
    <location>
        <position position="144"/>
    </location>
    <ligand>
        <name>GTP</name>
        <dbReference type="ChEBI" id="CHEBI:37565"/>
    </ligand>
</feature>
<dbReference type="PROSITE" id="PS01134">
    <property type="entry name" value="FTSZ_1"/>
    <property type="match status" value="1"/>
</dbReference>
<dbReference type="GO" id="GO:0043093">
    <property type="term" value="P:FtsZ-dependent cytokinesis"/>
    <property type="evidence" value="ECO:0007669"/>
    <property type="project" value="UniProtKB-UniRule"/>
</dbReference>
<dbReference type="InterPro" id="IPR018316">
    <property type="entry name" value="Tubulin/FtsZ_2-layer-sand-dom"/>
</dbReference>
<comment type="subunit">
    <text evidence="8">Homodimer. Polymerizes to form a dynamic ring structure in a strictly GTP-dependent manner. Interacts directly with several other division proteins.</text>
</comment>
<reference evidence="15 17" key="2">
    <citation type="submission" date="2019-05" db="EMBL/GenBank/DDBJ databases">
        <title>Pasteurellaceae isolates from reptiles.</title>
        <authorList>
            <person name="Bojesen A.M."/>
            <person name="Lund E."/>
        </authorList>
    </citation>
    <scope>NUCLEOTIDE SEQUENCE [LARGE SCALE GENOMIC DNA]</scope>
    <source>
        <strain evidence="15 17">ELNT2x</strain>
    </source>
</reference>
<feature type="binding site" evidence="8">
    <location>
        <begin position="22"/>
        <end position="26"/>
    </location>
    <ligand>
        <name>GTP</name>
        <dbReference type="ChEBI" id="CHEBI:37565"/>
    </ligand>
</feature>
<dbReference type="InterPro" id="IPR003008">
    <property type="entry name" value="Tubulin_FtsZ_GTPase"/>
</dbReference>
<dbReference type="Proteomes" id="UP000305526">
    <property type="component" value="Unassembled WGS sequence"/>
</dbReference>
<evidence type="ECO:0000256" key="11">
    <source>
        <dbReference type="SAM" id="MobiDB-lite"/>
    </source>
</evidence>
<keyword evidence="6 8" id="KW-0717">Septation</keyword>
<dbReference type="EMBL" id="SMCP01000009">
    <property type="protein sequence ID" value="TCV85307.1"/>
    <property type="molecule type" value="Genomic_DNA"/>
</dbReference>
<dbReference type="InterPro" id="IPR045061">
    <property type="entry name" value="FtsZ/CetZ"/>
</dbReference>
<evidence type="ECO:0000256" key="1">
    <source>
        <dbReference type="ARBA" id="ARBA00009690"/>
    </source>
</evidence>
<dbReference type="Pfam" id="PF12327">
    <property type="entry name" value="FtsZ_C"/>
    <property type="match status" value="1"/>
</dbReference>
<dbReference type="EMBL" id="VDGV01000039">
    <property type="protein sequence ID" value="TNG92082.1"/>
    <property type="molecule type" value="Genomic_DNA"/>
</dbReference>
<feature type="binding site" evidence="8">
    <location>
        <position position="140"/>
    </location>
    <ligand>
        <name>GTP</name>
        <dbReference type="ChEBI" id="CHEBI:37565"/>
    </ligand>
</feature>
<dbReference type="HAMAP" id="MF_00909">
    <property type="entry name" value="FtsZ"/>
    <property type="match status" value="1"/>
</dbReference>
<gene>
    <name evidence="8 15" type="primary">ftsZ</name>
    <name evidence="14" type="ORF">EDC16_10986</name>
    <name evidence="15" type="ORF">FHQ21_05400</name>
</gene>
<name>A0A4R3Y1C9_9PAST</name>
<dbReference type="Pfam" id="PF00091">
    <property type="entry name" value="Tubulin"/>
    <property type="match status" value="1"/>
</dbReference>